<dbReference type="EMBL" id="FZPD01000004">
    <property type="protein sequence ID" value="SNT12646.1"/>
    <property type="molecule type" value="Genomic_DNA"/>
</dbReference>
<dbReference type="InterPro" id="IPR029044">
    <property type="entry name" value="Nucleotide-diphossugar_trans"/>
</dbReference>
<dbReference type="PANTHER" id="PTHR43685:SF11">
    <property type="entry name" value="GLYCOSYLTRANSFERASE TAGX-RELATED"/>
    <property type="match status" value="1"/>
</dbReference>
<dbReference type="RefSeq" id="WP_089357110.1">
    <property type="nucleotide sequence ID" value="NZ_FZPD01000004.1"/>
</dbReference>
<dbReference type="GO" id="GO:0016740">
    <property type="term" value="F:transferase activity"/>
    <property type="evidence" value="ECO:0007669"/>
    <property type="project" value="UniProtKB-KW"/>
</dbReference>
<feature type="domain" description="Glycosyltransferase 2-like" evidence="1">
    <location>
        <begin position="8"/>
        <end position="176"/>
    </location>
</feature>
<evidence type="ECO:0000313" key="2">
    <source>
        <dbReference type="EMBL" id="SNT12646.1"/>
    </source>
</evidence>
<dbReference type="Gene3D" id="3.90.550.10">
    <property type="entry name" value="Spore Coat Polysaccharide Biosynthesis Protein SpsA, Chain A"/>
    <property type="match status" value="1"/>
</dbReference>
<dbReference type="Pfam" id="PF00535">
    <property type="entry name" value="Glycos_transf_2"/>
    <property type="match status" value="1"/>
</dbReference>
<accession>A0A239K2N2</accession>
<gene>
    <name evidence="2" type="ORF">SAMN05421640_2396</name>
</gene>
<dbReference type="InterPro" id="IPR050834">
    <property type="entry name" value="Glycosyltransf_2"/>
</dbReference>
<evidence type="ECO:0000259" key="1">
    <source>
        <dbReference type="Pfam" id="PF00535"/>
    </source>
</evidence>
<dbReference type="PANTHER" id="PTHR43685">
    <property type="entry name" value="GLYCOSYLTRANSFERASE"/>
    <property type="match status" value="1"/>
</dbReference>
<dbReference type="AlphaFoldDB" id="A0A239K2N2"/>
<evidence type="ECO:0000313" key="3">
    <source>
        <dbReference type="Proteomes" id="UP000198393"/>
    </source>
</evidence>
<proteinExistence type="predicted"/>
<name>A0A239K2N2_EKHLU</name>
<dbReference type="SUPFAM" id="SSF53448">
    <property type="entry name" value="Nucleotide-diphospho-sugar transferases"/>
    <property type="match status" value="1"/>
</dbReference>
<protein>
    <submittedName>
        <fullName evidence="2">Glycosyltransferase involved in cell wall bisynthesis</fullName>
    </submittedName>
</protein>
<keyword evidence="2" id="KW-0808">Transferase</keyword>
<reference evidence="2 3" key="1">
    <citation type="submission" date="2017-06" db="EMBL/GenBank/DDBJ databases">
        <authorList>
            <person name="Kim H.J."/>
            <person name="Triplett B.A."/>
        </authorList>
    </citation>
    <scope>NUCLEOTIDE SEQUENCE [LARGE SCALE GENOMIC DNA]</scope>
    <source>
        <strain evidence="2 3">DSM 19307</strain>
    </source>
</reference>
<keyword evidence="3" id="KW-1185">Reference proteome</keyword>
<sequence length="281" mass="31410">MNQLPLVSVICLCHNHASFVAEAIASVWKQSYPNIELIVVDDGSSDDSKSIIASTIKEKKEVQFIDIGTSLGNCAAFNQGFAASKGEYIIDLAADDILLPERVLGGVNTFIKSGAGVTFCDVMNIDESGHELGTHYKRDSKGNLLEKVPEGDIYQELISRYFISPPGMMIARSVLEGIGGYDETLSYEDFDFWIRSSRSWSYAFTDEVLVKKRIVKESLSSQQFKFRSIHQASTLKVCQKIKELNITRQENSALSKRCLYEIKQCIKQGNISLIPEFIKLL</sequence>
<organism evidence="2 3">
    <name type="scientific">Ekhidna lutea</name>
    <dbReference type="NCBI Taxonomy" id="447679"/>
    <lineage>
        <taxon>Bacteria</taxon>
        <taxon>Pseudomonadati</taxon>
        <taxon>Bacteroidota</taxon>
        <taxon>Cytophagia</taxon>
        <taxon>Cytophagales</taxon>
        <taxon>Reichenbachiellaceae</taxon>
        <taxon>Ekhidna</taxon>
    </lineage>
</organism>
<dbReference type="Proteomes" id="UP000198393">
    <property type="component" value="Unassembled WGS sequence"/>
</dbReference>
<dbReference type="InterPro" id="IPR001173">
    <property type="entry name" value="Glyco_trans_2-like"/>
</dbReference>
<dbReference type="OrthoDB" id="396512at2"/>